<evidence type="ECO:0000256" key="4">
    <source>
        <dbReference type="ARBA" id="ARBA00022679"/>
    </source>
</evidence>
<evidence type="ECO:0000256" key="6">
    <source>
        <dbReference type="ARBA" id="ARBA00023270"/>
    </source>
</evidence>
<feature type="non-terminal residue" evidence="9">
    <location>
        <position position="1"/>
    </location>
</feature>
<evidence type="ECO:0000256" key="5">
    <source>
        <dbReference type="ARBA" id="ARBA00022977"/>
    </source>
</evidence>
<accession>A0A382IJ21</accession>
<organism evidence="9">
    <name type="scientific">marine metagenome</name>
    <dbReference type="NCBI Taxonomy" id="408172"/>
    <lineage>
        <taxon>unclassified sequences</taxon>
        <taxon>metagenomes</taxon>
        <taxon>ecological metagenomes</taxon>
    </lineage>
</organism>
<sequence length="111" mass="12471">MVQAHEASEADMVTVAVRRVNVSDRSKESLLDFIDTKKFFLLPNTAGCYTSDDAVRTARLAREVGLSNWVKLEVIGDQRTLFPDNEALLEATRILVKENFVVLPYTNDDPV</sequence>
<feature type="non-terminal residue" evidence="9">
    <location>
        <position position="111"/>
    </location>
</feature>
<dbReference type="InterPro" id="IPR008867">
    <property type="entry name" value="ThiG"/>
</dbReference>
<comment type="function">
    <text evidence="1">Catalyzes the rearrangement of 1-deoxy-D-xylulose 5-phosphate (DXP) to produce the thiazole phosphate moiety of thiamine. Sulfur is provided by the thiocarboxylate moiety of the carrier protein ThiS. In vitro, sulfur can be provided by H(2)S.</text>
</comment>
<keyword evidence="6" id="KW-0704">Schiff base</keyword>
<keyword evidence="4" id="KW-0808">Transferase</keyword>
<evidence type="ECO:0000256" key="7">
    <source>
        <dbReference type="ARBA" id="ARBA00049897"/>
    </source>
</evidence>
<dbReference type="Gene3D" id="3.20.20.70">
    <property type="entry name" value="Aldolase class I"/>
    <property type="match status" value="1"/>
</dbReference>
<dbReference type="PANTHER" id="PTHR34266:SF2">
    <property type="entry name" value="THIAZOLE SYNTHASE"/>
    <property type="match status" value="1"/>
</dbReference>
<dbReference type="GO" id="GO:1990107">
    <property type="term" value="F:thiazole synthase activity"/>
    <property type="evidence" value="ECO:0007669"/>
    <property type="project" value="UniProtKB-EC"/>
</dbReference>
<comment type="pathway">
    <text evidence="2">Cofactor biosynthesis; thiamine diphosphate biosynthesis.</text>
</comment>
<dbReference type="SUPFAM" id="SSF110399">
    <property type="entry name" value="ThiG-like"/>
    <property type="match status" value="1"/>
</dbReference>
<dbReference type="Pfam" id="PF05690">
    <property type="entry name" value="ThiG"/>
    <property type="match status" value="1"/>
</dbReference>
<dbReference type="EC" id="2.8.1.10" evidence="3"/>
<evidence type="ECO:0000256" key="2">
    <source>
        <dbReference type="ARBA" id="ARBA00004948"/>
    </source>
</evidence>
<proteinExistence type="predicted"/>
<dbReference type="EMBL" id="UINC01067501">
    <property type="protein sequence ID" value="SVB99217.1"/>
    <property type="molecule type" value="Genomic_DNA"/>
</dbReference>
<protein>
    <recommendedName>
        <fullName evidence="3">thiazole synthase</fullName>
        <ecNumber evidence="3">2.8.1.10</ecNumber>
    </recommendedName>
</protein>
<evidence type="ECO:0000256" key="1">
    <source>
        <dbReference type="ARBA" id="ARBA00002834"/>
    </source>
</evidence>
<gene>
    <name evidence="9" type="ORF">METZ01_LOCUS252071</name>
</gene>
<comment type="catalytic activity">
    <reaction evidence="7">
        <text>[ThiS sulfur-carrier protein]-C-terminal-Gly-aminoethanethioate + 2-iminoacetate + 1-deoxy-D-xylulose 5-phosphate = [ThiS sulfur-carrier protein]-C-terminal Gly-Gly + 2-[(2R,5Z)-2-carboxy-4-methylthiazol-5(2H)-ylidene]ethyl phosphate + 2 H2O + H(+)</text>
        <dbReference type="Rhea" id="RHEA:26297"/>
        <dbReference type="Rhea" id="RHEA-COMP:12909"/>
        <dbReference type="Rhea" id="RHEA-COMP:19908"/>
        <dbReference type="ChEBI" id="CHEBI:15377"/>
        <dbReference type="ChEBI" id="CHEBI:15378"/>
        <dbReference type="ChEBI" id="CHEBI:57792"/>
        <dbReference type="ChEBI" id="CHEBI:62899"/>
        <dbReference type="ChEBI" id="CHEBI:77846"/>
        <dbReference type="ChEBI" id="CHEBI:90778"/>
        <dbReference type="ChEBI" id="CHEBI:232372"/>
        <dbReference type="EC" id="2.8.1.10"/>
    </reaction>
</comment>
<evidence type="ECO:0000313" key="9">
    <source>
        <dbReference type="EMBL" id="SVB99217.1"/>
    </source>
</evidence>
<evidence type="ECO:0000259" key="8">
    <source>
        <dbReference type="Pfam" id="PF05690"/>
    </source>
</evidence>
<keyword evidence="5" id="KW-0784">Thiamine biosynthesis</keyword>
<name>A0A382IJ21_9ZZZZ</name>
<dbReference type="InterPro" id="IPR033983">
    <property type="entry name" value="Thiazole_synthase_ThiG"/>
</dbReference>
<feature type="domain" description="Thiazole synthase ThiG" evidence="8">
    <location>
        <begin position="2"/>
        <end position="111"/>
    </location>
</feature>
<dbReference type="InterPro" id="IPR013785">
    <property type="entry name" value="Aldolase_TIM"/>
</dbReference>
<dbReference type="AlphaFoldDB" id="A0A382IJ21"/>
<evidence type="ECO:0000256" key="3">
    <source>
        <dbReference type="ARBA" id="ARBA00011960"/>
    </source>
</evidence>
<dbReference type="PANTHER" id="PTHR34266">
    <property type="entry name" value="THIAZOLE SYNTHASE"/>
    <property type="match status" value="1"/>
</dbReference>
<reference evidence="9" key="1">
    <citation type="submission" date="2018-05" db="EMBL/GenBank/DDBJ databases">
        <authorList>
            <person name="Lanie J.A."/>
            <person name="Ng W.-L."/>
            <person name="Kazmierczak K.M."/>
            <person name="Andrzejewski T.M."/>
            <person name="Davidsen T.M."/>
            <person name="Wayne K.J."/>
            <person name="Tettelin H."/>
            <person name="Glass J.I."/>
            <person name="Rusch D."/>
            <person name="Podicherti R."/>
            <person name="Tsui H.-C.T."/>
            <person name="Winkler M.E."/>
        </authorList>
    </citation>
    <scope>NUCLEOTIDE SEQUENCE</scope>
</reference>